<dbReference type="PANTHER" id="PTHR12737:SF9">
    <property type="entry name" value="DIMETHYLARGININASE"/>
    <property type="match status" value="1"/>
</dbReference>
<dbReference type="Proteomes" id="UP000023152">
    <property type="component" value="Unassembled WGS sequence"/>
</dbReference>
<feature type="active site" description="Proton donor" evidence="3">
    <location>
        <position position="248"/>
    </location>
</feature>
<evidence type="ECO:0000256" key="3">
    <source>
        <dbReference type="PIRSR" id="PIRSR633199-1"/>
    </source>
</evidence>
<organism evidence="4 5">
    <name type="scientific">Reticulomyxa filosa</name>
    <dbReference type="NCBI Taxonomy" id="46433"/>
    <lineage>
        <taxon>Eukaryota</taxon>
        <taxon>Sar</taxon>
        <taxon>Rhizaria</taxon>
        <taxon>Retaria</taxon>
        <taxon>Foraminifera</taxon>
        <taxon>Monothalamids</taxon>
        <taxon>Reticulomyxidae</taxon>
        <taxon>Reticulomyxa</taxon>
    </lineage>
</organism>
<evidence type="ECO:0000256" key="2">
    <source>
        <dbReference type="ARBA" id="ARBA00022801"/>
    </source>
</evidence>
<dbReference type="InterPro" id="IPR033199">
    <property type="entry name" value="DDAH-like"/>
</dbReference>
<gene>
    <name evidence="4" type="ORF">RFI_06834</name>
</gene>
<dbReference type="PANTHER" id="PTHR12737">
    <property type="entry name" value="DIMETHYLARGININE DIMETHYLAMINOHYDROLASE"/>
    <property type="match status" value="1"/>
</dbReference>
<keyword evidence="5" id="KW-1185">Reference proteome</keyword>
<dbReference type="GO" id="GO:0016597">
    <property type="term" value="F:amino acid binding"/>
    <property type="evidence" value="ECO:0007669"/>
    <property type="project" value="TreeGrafter"/>
</dbReference>
<feature type="active site" description="Nucleophile" evidence="3">
    <location>
        <position position="345"/>
    </location>
</feature>
<evidence type="ECO:0000313" key="4">
    <source>
        <dbReference type="EMBL" id="ETO30287.1"/>
    </source>
</evidence>
<keyword evidence="2 4" id="KW-0378">Hydrolase</keyword>
<proteinExistence type="inferred from homology"/>
<dbReference type="OrthoDB" id="10016839at2759"/>
<dbReference type="GO" id="GO:0016403">
    <property type="term" value="F:dimethylargininase activity"/>
    <property type="evidence" value="ECO:0007669"/>
    <property type="project" value="TreeGrafter"/>
</dbReference>
<dbReference type="GO" id="GO:0006525">
    <property type="term" value="P:arginine metabolic process"/>
    <property type="evidence" value="ECO:0007669"/>
    <property type="project" value="TreeGrafter"/>
</dbReference>
<protein>
    <submittedName>
        <fullName evidence="4">Dimethylarginine dimethylaminohydrolase 1</fullName>
    </submittedName>
</protein>
<dbReference type="EMBL" id="ASPP01005574">
    <property type="protein sequence ID" value="ETO30287.1"/>
    <property type="molecule type" value="Genomic_DNA"/>
</dbReference>
<dbReference type="SUPFAM" id="SSF55909">
    <property type="entry name" value="Pentein"/>
    <property type="match status" value="1"/>
</dbReference>
<comment type="similarity">
    <text evidence="1">Belongs to the DDAH family.</text>
</comment>
<dbReference type="AlphaFoldDB" id="X6NYB8"/>
<sequence>MHFENITIFINKIQFMKLILAVFVLWSTALPQIDFGQNSSADSVSAHVVNFFKKFWYEKMKISRALLRAFPKSLSDGLRFNTATKIDINIAEKEYKNYCSKLKQMLPNGVLEFKARDDAPDSVFIEDCLVTFQKKCLVTHPGHLARRIETIGLKKQLLDWKLPFEKLDEMKEIDHNAFCDGGDVLELPNKYPWFGMPFNKKNINKKIFKIIFFFLKQKSWCAAVVAKSLGVNVITIDIAKAAKYEILHLKSALTWVDSNLLVGYDIPVMHNIFSEMQDKCKLPLEVVWVNSLACANVLRINNCLLVPQGFPQCQHQIQKKLVGKSIQVDHVDNSELRKLDSGLTCLSVLLSI</sequence>
<comment type="caution">
    <text evidence="4">The sequence shown here is derived from an EMBL/GenBank/DDBJ whole genome shotgun (WGS) entry which is preliminary data.</text>
</comment>
<dbReference type="Gene3D" id="3.75.10.10">
    <property type="entry name" value="L-arginine/glycine Amidinotransferase, Chain A"/>
    <property type="match status" value="1"/>
</dbReference>
<dbReference type="GO" id="GO:0000052">
    <property type="term" value="P:citrulline metabolic process"/>
    <property type="evidence" value="ECO:0007669"/>
    <property type="project" value="TreeGrafter"/>
</dbReference>
<reference evidence="4 5" key="1">
    <citation type="journal article" date="2013" name="Curr. Biol.">
        <title>The Genome of the Foraminiferan Reticulomyxa filosa.</title>
        <authorList>
            <person name="Glockner G."/>
            <person name="Hulsmann N."/>
            <person name="Schleicher M."/>
            <person name="Noegel A.A."/>
            <person name="Eichinger L."/>
            <person name="Gallinger C."/>
            <person name="Pawlowski J."/>
            <person name="Sierra R."/>
            <person name="Euteneuer U."/>
            <person name="Pillet L."/>
            <person name="Moustafa A."/>
            <person name="Platzer M."/>
            <person name="Groth M."/>
            <person name="Szafranski K."/>
            <person name="Schliwa M."/>
        </authorList>
    </citation>
    <scope>NUCLEOTIDE SEQUENCE [LARGE SCALE GENOMIC DNA]</scope>
</reference>
<dbReference type="GO" id="GO:0045429">
    <property type="term" value="P:positive regulation of nitric oxide biosynthetic process"/>
    <property type="evidence" value="ECO:0007669"/>
    <property type="project" value="TreeGrafter"/>
</dbReference>
<name>X6NYB8_RETFI</name>
<evidence type="ECO:0000313" key="5">
    <source>
        <dbReference type="Proteomes" id="UP000023152"/>
    </source>
</evidence>
<evidence type="ECO:0000256" key="1">
    <source>
        <dbReference type="ARBA" id="ARBA00008532"/>
    </source>
</evidence>
<accession>X6NYB8</accession>